<dbReference type="InterPro" id="IPR008969">
    <property type="entry name" value="CarboxyPept-like_regulatory"/>
</dbReference>
<dbReference type="InterPro" id="IPR012910">
    <property type="entry name" value="Plug_dom"/>
</dbReference>
<dbReference type="Gene3D" id="2.60.40.1120">
    <property type="entry name" value="Carboxypeptidase-like, regulatory domain"/>
    <property type="match status" value="1"/>
</dbReference>
<dbReference type="InterPro" id="IPR037066">
    <property type="entry name" value="Plug_dom_sf"/>
</dbReference>
<comment type="caution">
    <text evidence="10">The sequence shown here is derived from an EMBL/GenBank/DDBJ whole genome shotgun (WGS) entry which is preliminary data.</text>
</comment>
<dbReference type="NCBIfam" id="TIGR04056">
    <property type="entry name" value="OMP_RagA_SusC"/>
    <property type="match status" value="1"/>
</dbReference>
<dbReference type="NCBIfam" id="TIGR04057">
    <property type="entry name" value="SusC_RagA_signa"/>
    <property type="match status" value="1"/>
</dbReference>
<dbReference type="InterPro" id="IPR023997">
    <property type="entry name" value="TonB-dep_OMP_SusC/RagA_CS"/>
</dbReference>
<protein>
    <submittedName>
        <fullName evidence="10">TonB-linked outer membrane protein, SusC/RagA family</fullName>
    </submittedName>
</protein>
<keyword evidence="11" id="KW-1185">Reference proteome</keyword>
<evidence type="ECO:0000256" key="5">
    <source>
        <dbReference type="ARBA" id="ARBA00023136"/>
    </source>
</evidence>
<evidence type="ECO:0000256" key="1">
    <source>
        <dbReference type="ARBA" id="ARBA00004571"/>
    </source>
</evidence>
<accession>A0ABY1L0Q9</accession>
<dbReference type="SUPFAM" id="SSF49464">
    <property type="entry name" value="Carboxypeptidase regulatory domain-like"/>
    <property type="match status" value="1"/>
</dbReference>
<organism evidence="10 11">
    <name type="scientific">Zobellia uliginosa</name>
    <dbReference type="NCBI Taxonomy" id="143224"/>
    <lineage>
        <taxon>Bacteria</taxon>
        <taxon>Pseudomonadati</taxon>
        <taxon>Bacteroidota</taxon>
        <taxon>Flavobacteriia</taxon>
        <taxon>Flavobacteriales</taxon>
        <taxon>Flavobacteriaceae</taxon>
        <taxon>Zobellia</taxon>
    </lineage>
</organism>
<keyword evidence="5 7" id="KW-0472">Membrane</keyword>
<dbReference type="InterPro" id="IPR036942">
    <property type="entry name" value="Beta-barrel_TonB_sf"/>
</dbReference>
<dbReference type="SUPFAM" id="SSF56935">
    <property type="entry name" value="Porins"/>
    <property type="match status" value="1"/>
</dbReference>
<feature type="chain" id="PRO_5047035666" evidence="8">
    <location>
        <begin position="22"/>
        <end position="1041"/>
    </location>
</feature>
<dbReference type="Gene3D" id="2.40.170.20">
    <property type="entry name" value="TonB-dependent receptor, beta-barrel domain"/>
    <property type="match status" value="1"/>
</dbReference>
<dbReference type="Proteomes" id="UP000185728">
    <property type="component" value="Unassembled WGS sequence"/>
</dbReference>
<evidence type="ECO:0000256" key="8">
    <source>
        <dbReference type="SAM" id="SignalP"/>
    </source>
</evidence>
<keyword evidence="2 7" id="KW-0813">Transport</keyword>
<dbReference type="Pfam" id="PF13715">
    <property type="entry name" value="CarbopepD_reg_2"/>
    <property type="match status" value="1"/>
</dbReference>
<gene>
    <name evidence="10" type="ORF">SAMN05421766_104409</name>
</gene>
<reference evidence="10 11" key="1">
    <citation type="submission" date="2017-01" db="EMBL/GenBank/DDBJ databases">
        <authorList>
            <person name="Varghese N."/>
            <person name="Submissions S."/>
        </authorList>
    </citation>
    <scope>NUCLEOTIDE SEQUENCE [LARGE SCALE GENOMIC DNA]</scope>
    <source>
        <strain evidence="10 11">DSM 2061</strain>
    </source>
</reference>
<dbReference type="Pfam" id="PF07715">
    <property type="entry name" value="Plug"/>
    <property type="match status" value="1"/>
</dbReference>
<sequence length="1041" mass="114323">MNLKTQLTLIALLCLNISLFAQDGYTLSGTVSDADNVPIPGVNVIIANTTKGTSTDFDGLFQINVSEGDILQFSYIGYVTQTIPITGQTELNITMAEDAKQLDEVVVIGYGGTQKKSHLTGSISKVVNENLDQIAVARVDDALVGQVSGVNIQATDGEAGAAPTINIRGVGSMAGDSTPLVVVDGVIVSSDFLGSLNMNDVESFEILKDAASSAIYGSKGANGIIMITTKGGVEGKTRINYSTYTGFKEARHSEAYTFSIEETAQAQLAATGSLSDRTKYKQLIGVDRSWQDVIFDGGTITSHSLSARGGSEKTKYSTALNYSHDEGVLITDDFKKYGLRLKVDTKINDKFSFGVNFTPSYTNRRRFDGSTHDILRQTNWLPLYHDENTIQFVNRVQDNGAWADIKVGDYAQQYHFDGYDLDAGAPADSGGVSISNTSNANPAAKVLERERYDKKFKMFGSVYGNYNIIDGLSFRSTLSGSYQDTKRTRWQGTLSSRNGAAGASMDEYSQKEIYLITDNFLSFNKSFGKHDLSVILGVTAETKKSFYSQISGTGYTSDAVKQITNATTISNADAFEWEKNGLSYVSRLNYAYDDKYLASFSYRRDGSSIFGQDFKYGNFTAASIGWNVAKENFLQDSDIVSTFKLRASYGLTGNDLLNVGSVDPDTSSSTSSLSTGNILVDNYPYLALLGSTTYSVDGSLQAGFNPLNIANAGLQWERLREFNPGLDFGFFNNRVSGSVDYYQRTSDQLLLNNPISVTTGFNSALVNLGEVKNEGYEIELRTKNIATENFRWASTIIASTNKNTLVDFADSNGQITNVDSKRAAEWINLEGQPISTFYGWVVDKDIPLEYLNDAFHPVGGEAQDVYVKDLNGDGIIDDEDKAALGDPYPELVWSFTNEFNLGKFDFSFMFQGSHGAEIRNMGDQYLFNHFNSSQDFNPETTPNQEFIKEKIFTDDIIQDASYLALRNVNIGYNFPKDVLSDYGVSGLRIYATGQNLMYKTADDYTGFNPESIDRTSPTSYGYQRAGSPIYRTISIGLNLDF</sequence>
<evidence type="ECO:0000256" key="7">
    <source>
        <dbReference type="PROSITE-ProRule" id="PRU01360"/>
    </source>
</evidence>
<evidence type="ECO:0000256" key="2">
    <source>
        <dbReference type="ARBA" id="ARBA00022448"/>
    </source>
</evidence>
<dbReference type="InterPro" id="IPR023996">
    <property type="entry name" value="TonB-dep_OMP_SusC/RagA"/>
</dbReference>
<evidence type="ECO:0000256" key="4">
    <source>
        <dbReference type="ARBA" id="ARBA00022692"/>
    </source>
</evidence>
<dbReference type="PROSITE" id="PS52016">
    <property type="entry name" value="TONB_DEPENDENT_REC_3"/>
    <property type="match status" value="1"/>
</dbReference>
<evidence type="ECO:0000256" key="3">
    <source>
        <dbReference type="ARBA" id="ARBA00022452"/>
    </source>
</evidence>
<dbReference type="Gene3D" id="2.170.130.10">
    <property type="entry name" value="TonB-dependent receptor, plug domain"/>
    <property type="match status" value="1"/>
</dbReference>
<keyword evidence="3 7" id="KW-1134">Transmembrane beta strand</keyword>
<keyword evidence="6 7" id="KW-0998">Cell outer membrane</keyword>
<name>A0ABY1L0Q9_9FLAO</name>
<evidence type="ECO:0000313" key="10">
    <source>
        <dbReference type="EMBL" id="SIS85616.1"/>
    </source>
</evidence>
<feature type="signal peptide" evidence="8">
    <location>
        <begin position="1"/>
        <end position="21"/>
    </location>
</feature>
<comment type="subcellular location">
    <subcellularLocation>
        <location evidence="1 7">Cell outer membrane</location>
        <topology evidence="1 7">Multi-pass membrane protein</topology>
    </subcellularLocation>
</comment>
<dbReference type="RefSeq" id="WP_076455918.1">
    <property type="nucleotide sequence ID" value="NZ_FTOB01000004.1"/>
</dbReference>
<dbReference type="EMBL" id="FTOB01000004">
    <property type="protein sequence ID" value="SIS85616.1"/>
    <property type="molecule type" value="Genomic_DNA"/>
</dbReference>
<keyword evidence="8" id="KW-0732">Signal</keyword>
<evidence type="ECO:0000259" key="9">
    <source>
        <dbReference type="Pfam" id="PF07715"/>
    </source>
</evidence>
<evidence type="ECO:0000256" key="6">
    <source>
        <dbReference type="ARBA" id="ARBA00023237"/>
    </source>
</evidence>
<keyword evidence="4 7" id="KW-0812">Transmembrane</keyword>
<proteinExistence type="inferred from homology"/>
<comment type="similarity">
    <text evidence="7">Belongs to the TonB-dependent receptor family.</text>
</comment>
<evidence type="ECO:0000313" key="11">
    <source>
        <dbReference type="Proteomes" id="UP000185728"/>
    </source>
</evidence>
<feature type="domain" description="TonB-dependent receptor plug" evidence="9">
    <location>
        <begin position="116"/>
        <end position="224"/>
    </location>
</feature>
<dbReference type="InterPro" id="IPR039426">
    <property type="entry name" value="TonB-dep_rcpt-like"/>
</dbReference>